<dbReference type="AlphaFoldDB" id="A0A0C4EG91"/>
<dbReference type="SUPFAM" id="SSF51735">
    <property type="entry name" value="NAD(P)-binding Rossmann-fold domains"/>
    <property type="match status" value="1"/>
</dbReference>
<dbReference type="GO" id="GO:0009247">
    <property type="term" value="P:glycolipid biosynthetic process"/>
    <property type="evidence" value="ECO:0007669"/>
    <property type="project" value="TreeGrafter"/>
</dbReference>
<gene>
    <name evidence="4" type="ORF">MAPG_11817</name>
</gene>
<comment type="similarity">
    <text evidence="1">Belongs to the saccharopine dehydrogenase family.</text>
</comment>
<feature type="domain" description="Saccharopine dehydrogenase NADP binding" evidence="3">
    <location>
        <begin position="15"/>
        <end position="141"/>
    </location>
</feature>
<dbReference type="GO" id="GO:0005811">
    <property type="term" value="C:lipid droplet"/>
    <property type="evidence" value="ECO:0007669"/>
    <property type="project" value="TreeGrafter"/>
</dbReference>
<reference evidence="5" key="4">
    <citation type="journal article" date="2015" name="G3 (Bethesda)">
        <title>Genome sequences of three phytopathogenic species of the Magnaporthaceae family of fungi.</title>
        <authorList>
            <person name="Okagaki L.H."/>
            <person name="Nunes C.C."/>
            <person name="Sailsbery J."/>
            <person name="Clay B."/>
            <person name="Brown D."/>
            <person name="John T."/>
            <person name="Oh Y."/>
            <person name="Young N."/>
            <person name="Fitzgerald M."/>
            <person name="Haas B.J."/>
            <person name="Zeng Q."/>
            <person name="Young S."/>
            <person name="Adiconis X."/>
            <person name="Fan L."/>
            <person name="Levin J.Z."/>
            <person name="Mitchell T.K."/>
            <person name="Okubara P.A."/>
            <person name="Farman M.L."/>
            <person name="Kohn L.M."/>
            <person name="Birren B."/>
            <person name="Ma L.-J."/>
            <person name="Dean R.A."/>
        </authorList>
    </citation>
    <scope>NUCLEOTIDE SEQUENCE</scope>
    <source>
        <strain evidence="5">ATCC 64411 / 73-15</strain>
    </source>
</reference>
<keyword evidence="6" id="KW-1185">Reference proteome</keyword>
<dbReference type="OMA" id="GPYQLYG"/>
<evidence type="ECO:0000313" key="5">
    <source>
        <dbReference type="EnsemblFungi" id="MAPG_11817T0"/>
    </source>
</evidence>
<sequence length="426" mass="46785">MPSRKLQHSRQYDLVLFGATGYTGLYTAECVAASLPTDLRWAIAGRSRDKLEKIATDLKAQNPDRSHPALEVCILDDESLAALAKRTAILMTTVGPYCLYGEHAFKSCAENGTHYLDVTGEVPWVFQMIEKYEAAATSSGALMFPQIGIESAPSDLMAWSLASIIREKLGVQTQAVTLSIQIDAAPSGGTIDTVFNILDRFSLKELSRALKPYALSPVPRPNRPRDPKPSLMRRLTGLVTVPGLGLLTTSFTGRTNVAIVERTWGLLTTTPSRQSQAYGPNFSFREYMRASSRLQGFAMHLAFALGGLILVMTPGPLRRLARRFLTQPGQGKSREDGAREAIQLRAIADADTTSEAAKQAYCEARFRGSMYHLTAIILAQAALTILEDYDDLQLRGGIYTPACLGQPFIERLNNQGFEFETKIIES</sequence>
<protein>
    <submittedName>
        <fullName evidence="4">Saccharopine dehydrogenase</fullName>
    </submittedName>
</protein>
<evidence type="ECO:0000256" key="1">
    <source>
        <dbReference type="ARBA" id="ARBA00038048"/>
    </source>
</evidence>
<feature type="transmembrane region" description="Helical" evidence="2">
    <location>
        <begin position="297"/>
        <end position="317"/>
    </location>
</feature>
<reference evidence="5" key="5">
    <citation type="submission" date="2015-06" db="UniProtKB">
        <authorList>
            <consortium name="EnsemblFungi"/>
        </authorList>
    </citation>
    <scope>IDENTIFICATION</scope>
    <source>
        <strain evidence="5">ATCC 64411</strain>
    </source>
</reference>
<dbReference type="VEuPathDB" id="FungiDB:MAPG_11817"/>
<dbReference type="eggNOG" id="KOG2733">
    <property type="taxonomic scope" value="Eukaryota"/>
</dbReference>
<keyword evidence="2" id="KW-0472">Membrane</keyword>
<evidence type="ECO:0000256" key="2">
    <source>
        <dbReference type="SAM" id="Phobius"/>
    </source>
</evidence>
<dbReference type="InterPro" id="IPR036291">
    <property type="entry name" value="NAD(P)-bd_dom_sf"/>
</dbReference>
<name>A0A0C4EG91_MAGP6</name>
<reference evidence="6" key="2">
    <citation type="submission" date="2010-05" db="EMBL/GenBank/DDBJ databases">
        <title>The genome sequence of Magnaporthe poae strain ATCC 64411.</title>
        <authorList>
            <person name="Ma L.-J."/>
            <person name="Dead R."/>
            <person name="Young S."/>
            <person name="Zeng Q."/>
            <person name="Koehrsen M."/>
            <person name="Alvarado L."/>
            <person name="Berlin A."/>
            <person name="Chapman S.B."/>
            <person name="Chen Z."/>
            <person name="Freedman E."/>
            <person name="Gellesch M."/>
            <person name="Goldberg J."/>
            <person name="Griggs A."/>
            <person name="Gujja S."/>
            <person name="Heilman E.R."/>
            <person name="Heiman D."/>
            <person name="Hepburn T."/>
            <person name="Howarth C."/>
            <person name="Jen D."/>
            <person name="Larson L."/>
            <person name="Mehta T."/>
            <person name="Neiman D."/>
            <person name="Pearson M."/>
            <person name="Roberts A."/>
            <person name="Saif S."/>
            <person name="Shea T."/>
            <person name="Shenoy N."/>
            <person name="Sisk P."/>
            <person name="Stolte C."/>
            <person name="Sykes S."/>
            <person name="Walk T."/>
            <person name="White J."/>
            <person name="Yandava C."/>
            <person name="Haas B."/>
            <person name="Nusbaum C."/>
            <person name="Birren B."/>
        </authorList>
    </citation>
    <scope>NUCLEOTIDE SEQUENCE [LARGE SCALE GENOMIC DNA]</scope>
    <source>
        <strain evidence="6">ATCC 64411 / 73-15</strain>
    </source>
</reference>
<dbReference type="PANTHER" id="PTHR12286">
    <property type="entry name" value="SACCHAROPINE DEHYDROGENASE-LIKE OXIDOREDUCTASE"/>
    <property type="match status" value="1"/>
</dbReference>
<dbReference type="PANTHER" id="PTHR12286:SF5">
    <property type="entry name" value="SACCHAROPINE DEHYDROGENASE-LIKE OXIDOREDUCTASE"/>
    <property type="match status" value="1"/>
</dbReference>
<accession>A0A0C4EG91</accession>
<reference evidence="4" key="3">
    <citation type="submission" date="2011-03" db="EMBL/GenBank/DDBJ databases">
        <title>Annotation of Magnaporthe poae ATCC 64411.</title>
        <authorList>
            <person name="Ma L.-J."/>
            <person name="Dead R."/>
            <person name="Young S.K."/>
            <person name="Zeng Q."/>
            <person name="Gargeya S."/>
            <person name="Fitzgerald M."/>
            <person name="Haas B."/>
            <person name="Abouelleil A."/>
            <person name="Alvarado L."/>
            <person name="Arachchi H.M."/>
            <person name="Berlin A."/>
            <person name="Brown A."/>
            <person name="Chapman S.B."/>
            <person name="Chen Z."/>
            <person name="Dunbar C."/>
            <person name="Freedman E."/>
            <person name="Gearin G."/>
            <person name="Gellesch M."/>
            <person name="Goldberg J."/>
            <person name="Griggs A."/>
            <person name="Gujja S."/>
            <person name="Heiman D."/>
            <person name="Howarth C."/>
            <person name="Larson L."/>
            <person name="Lui A."/>
            <person name="MacDonald P.J.P."/>
            <person name="Mehta T."/>
            <person name="Montmayeur A."/>
            <person name="Murphy C."/>
            <person name="Neiman D."/>
            <person name="Pearson M."/>
            <person name="Priest M."/>
            <person name="Roberts A."/>
            <person name="Saif S."/>
            <person name="Shea T."/>
            <person name="Shenoy N."/>
            <person name="Sisk P."/>
            <person name="Stolte C."/>
            <person name="Sykes S."/>
            <person name="Yandava C."/>
            <person name="Wortman J."/>
            <person name="Nusbaum C."/>
            <person name="Birren B."/>
        </authorList>
    </citation>
    <scope>NUCLEOTIDE SEQUENCE</scope>
    <source>
        <strain evidence="4">ATCC 64411</strain>
    </source>
</reference>
<dbReference type="Pfam" id="PF03435">
    <property type="entry name" value="Sacchrp_dh_NADP"/>
    <property type="match status" value="1"/>
</dbReference>
<keyword evidence="2" id="KW-1133">Transmembrane helix</keyword>
<dbReference type="Proteomes" id="UP000011715">
    <property type="component" value="Unassembled WGS sequence"/>
</dbReference>
<dbReference type="InterPro" id="IPR005097">
    <property type="entry name" value="Sacchrp_dh_NADP-bd"/>
</dbReference>
<dbReference type="OrthoDB" id="10268090at2759"/>
<dbReference type="Gene3D" id="3.40.50.720">
    <property type="entry name" value="NAD(P)-binding Rossmann-like Domain"/>
    <property type="match status" value="1"/>
</dbReference>
<dbReference type="EnsemblFungi" id="MAPG_11817T0">
    <property type="protein sequence ID" value="MAPG_11817T0"/>
    <property type="gene ID" value="MAPG_11817"/>
</dbReference>
<reference evidence="4" key="1">
    <citation type="submission" date="2010-05" db="EMBL/GenBank/DDBJ databases">
        <title>The Genome Sequence of Magnaporthe poae strain ATCC 64411.</title>
        <authorList>
            <consortium name="The Broad Institute Genome Sequencing Platform"/>
            <consortium name="Broad Institute Genome Sequencing Center for Infectious Disease"/>
            <person name="Ma L.-J."/>
            <person name="Dead R."/>
            <person name="Young S."/>
            <person name="Zeng Q."/>
            <person name="Koehrsen M."/>
            <person name="Alvarado L."/>
            <person name="Berlin A."/>
            <person name="Chapman S.B."/>
            <person name="Chen Z."/>
            <person name="Freedman E."/>
            <person name="Gellesch M."/>
            <person name="Goldberg J."/>
            <person name="Griggs A."/>
            <person name="Gujja S."/>
            <person name="Heilman E.R."/>
            <person name="Heiman D."/>
            <person name="Hepburn T."/>
            <person name="Howarth C."/>
            <person name="Jen D."/>
            <person name="Larson L."/>
            <person name="Mehta T."/>
            <person name="Neiman D."/>
            <person name="Pearson M."/>
            <person name="Roberts A."/>
            <person name="Saif S."/>
            <person name="Shea T."/>
            <person name="Shenoy N."/>
            <person name="Sisk P."/>
            <person name="Stolte C."/>
            <person name="Sykes S."/>
            <person name="Walk T."/>
            <person name="White J."/>
            <person name="Yandava C."/>
            <person name="Haas B."/>
            <person name="Nusbaum C."/>
            <person name="Birren B."/>
        </authorList>
    </citation>
    <scope>NUCLEOTIDE SEQUENCE</scope>
    <source>
        <strain evidence="4">ATCC 64411</strain>
    </source>
</reference>
<organism evidence="5 6">
    <name type="scientific">Magnaporthiopsis poae (strain ATCC 64411 / 73-15)</name>
    <name type="common">Kentucky bluegrass fungus</name>
    <name type="synonym">Magnaporthe poae</name>
    <dbReference type="NCBI Taxonomy" id="644358"/>
    <lineage>
        <taxon>Eukaryota</taxon>
        <taxon>Fungi</taxon>
        <taxon>Dikarya</taxon>
        <taxon>Ascomycota</taxon>
        <taxon>Pezizomycotina</taxon>
        <taxon>Sordariomycetes</taxon>
        <taxon>Sordariomycetidae</taxon>
        <taxon>Magnaporthales</taxon>
        <taxon>Magnaporthaceae</taxon>
        <taxon>Magnaporthiopsis</taxon>
    </lineage>
</organism>
<dbReference type="GO" id="GO:0005886">
    <property type="term" value="C:plasma membrane"/>
    <property type="evidence" value="ECO:0007669"/>
    <property type="project" value="TreeGrafter"/>
</dbReference>
<proteinExistence type="inferred from homology"/>
<dbReference type="EMBL" id="ADBL01002927">
    <property type="status" value="NOT_ANNOTATED_CDS"/>
    <property type="molecule type" value="Genomic_DNA"/>
</dbReference>
<dbReference type="GO" id="GO:0005739">
    <property type="term" value="C:mitochondrion"/>
    <property type="evidence" value="ECO:0007669"/>
    <property type="project" value="TreeGrafter"/>
</dbReference>
<evidence type="ECO:0000313" key="4">
    <source>
        <dbReference type="EMBL" id="KLU92851.1"/>
    </source>
</evidence>
<keyword evidence="2" id="KW-0812">Transmembrane</keyword>
<dbReference type="EMBL" id="GL877002">
    <property type="protein sequence ID" value="KLU92851.1"/>
    <property type="molecule type" value="Genomic_DNA"/>
</dbReference>
<evidence type="ECO:0000313" key="6">
    <source>
        <dbReference type="Proteomes" id="UP000011715"/>
    </source>
</evidence>
<evidence type="ECO:0000259" key="3">
    <source>
        <dbReference type="Pfam" id="PF03435"/>
    </source>
</evidence>
<dbReference type="InterPro" id="IPR051276">
    <property type="entry name" value="Saccharopine_DH-like_oxidrdct"/>
</dbReference>